<dbReference type="InterPro" id="IPR009081">
    <property type="entry name" value="PP-bd_ACP"/>
</dbReference>
<dbReference type="Gene3D" id="1.10.1200.10">
    <property type="entry name" value="ACP-like"/>
    <property type="match status" value="1"/>
</dbReference>
<name>A0ABT4TWL1_9ACTN</name>
<accession>A0ABT4TWL1</accession>
<dbReference type="RefSeq" id="WP_270682995.1">
    <property type="nucleotide sequence ID" value="NZ_JAQFWQ010000001.1"/>
</dbReference>
<dbReference type="PROSITE" id="PS50075">
    <property type="entry name" value="CARRIER"/>
    <property type="match status" value="1"/>
</dbReference>
<sequence length="85" mass="8859">MATSLTIDDLGRILREAAGIGLAPDAADRPFEELGYDSLALLEAGGRIERDLGLRLTEDELADASTPAALLDLVNRSLAAVPGTP</sequence>
<gene>
    <name evidence="4" type="ORF">O4J56_00395</name>
</gene>
<dbReference type="PROSITE" id="PS00012">
    <property type="entry name" value="PHOSPHOPANTETHEINE"/>
    <property type="match status" value="1"/>
</dbReference>
<evidence type="ECO:0000313" key="5">
    <source>
        <dbReference type="Proteomes" id="UP001527866"/>
    </source>
</evidence>
<proteinExistence type="predicted"/>
<dbReference type="InterPro" id="IPR036736">
    <property type="entry name" value="ACP-like_sf"/>
</dbReference>
<keyword evidence="2" id="KW-0597">Phosphoprotein</keyword>
<dbReference type="InterPro" id="IPR020806">
    <property type="entry name" value="PKS_PP-bd"/>
</dbReference>
<evidence type="ECO:0000256" key="1">
    <source>
        <dbReference type="ARBA" id="ARBA00022450"/>
    </source>
</evidence>
<evidence type="ECO:0000259" key="3">
    <source>
        <dbReference type="PROSITE" id="PS50075"/>
    </source>
</evidence>
<dbReference type="SMART" id="SM00823">
    <property type="entry name" value="PKS_PP"/>
    <property type="match status" value="1"/>
</dbReference>
<dbReference type="Pfam" id="PF00550">
    <property type="entry name" value="PP-binding"/>
    <property type="match status" value="1"/>
</dbReference>
<feature type="domain" description="Carrier" evidence="3">
    <location>
        <begin position="4"/>
        <end position="78"/>
    </location>
</feature>
<dbReference type="Proteomes" id="UP001527866">
    <property type="component" value="Unassembled WGS sequence"/>
</dbReference>
<comment type="caution">
    <text evidence="4">The sequence shown here is derived from an EMBL/GenBank/DDBJ whole genome shotgun (WGS) entry which is preliminary data.</text>
</comment>
<organism evidence="4 5">
    <name type="scientific">Nocardiopsis endophytica</name>
    <dbReference type="NCBI Taxonomy" id="3018445"/>
    <lineage>
        <taxon>Bacteria</taxon>
        <taxon>Bacillati</taxon>
        <taxon>Actinomycetota</taxon>
        <taxon>Actinomycetes</taxon>
        <taxon>Streptosporangiales</taxon>
        <taxon>Nocardiopsidaceae</taxon>
        <taxon>Nocardiopsis</taxon>
    </lineage>
</organism>
<keyword evidence="5" id="KW-1185">Reference proteome</keyword>
<reference evidence="4 5" key="1">
    <citation type="submission" date="2023-01" db="EMBL/GenBank/DDBJ databases">
        <title>Draft genome sequence of Nocardiopsis sp. RSe5-2 isolated from halophytes.</title>
        <authorList>
            <person name="Duangmal K."/>
            <person name="Chantavorakit T."/>
        </authorList>
    </citation>
    <scope>NUCLEOTIDE SEQUENCE [LARGE SCALE GENOMIC DNA]</scope>
    <source>
        <strain evidence="4 5">RSe5-2</strain>
    </source>
</reference>
<evidence type="ECO:0000313" key="4">
    <source>
        <dbReference type="EMBL" id="MDA2809088.1"/>
    </source>
</evidence>
<dbReference type="EMBL" id="JAQFWQ010000001">
    <property type="protein sequence ID" value="MDA2809088.1"/>
    <property type="molecule type" value="Genomic_DNA"/>
</dbReference>
<dbReference type="InterPro" id="IPR006162">
    <property type="entry name" value="Ppantetheine_attach_site"/>
</dbReference>
<dbReference type="SUPFAM" id="SSF47336">
    <property type="entry name" value="ACP-like"/>
    <property type="match status" value="1"/>
</dbReference>
<keyword evidence="1" id="KW-0596">Phosphopantetheine</keyword>
<evidence type="ECO:0000256" key="2">
    <source>
        <dbReference type="ARBA" id="ARBA00022553"/>
    </source>
</evidence>
<protein>
    <submittedName>
        <fullName evidence="4">Acyl carrier protein</fullName>
    </submittedName>
</protein>